<evidence type="ECO:0000256" key="9">
    <source>
        <dbReference type="SAM" id="Phobius"/>
    </source>
</evidence>
<evidence type="ECO:0000313" key="11">
    <source>
        <dbReference type="EMBL" id="BBI32985.1"/>
    </source>
</evidence>
<organism evidence="11 12">
    <name type="scientific">Cohnella abietis</name>
    <dbReference type="NCBI Taxonomy" id="2507935"/>
    <lineage>
        <taxon>Bacteria</taxon>
        <taxon>Bacillati</taxon>
        <taxon>Bacillota</taxon>
        <taxon>Bacilli</taxon>
        <taxon>Bacillales</taxon>
        <taxon>Paenibacillaceae</taxon>
        <taxon>Cohnella</taxon>
    </lineage>
</organism>
<keyword evidence="9" id="KW-0812">Transmembrane</keyword>
<dbReference type="PANTHER" id="PTHR43065">
    <property type="entry name" value="SENSOR HISTIDINE KINASE"/>
    <property type="match status" value="1"/>
</dbReference>
<keyword evidence="6" id="KW-0418">Kinase</keyword>
<feature type="transmembrane region" description="Helical" evidence="9">
    <location>
        <begin position="104"/>
        <end position="122"/>
    </location>
</feature>
<evidence type="ECO:0000256" key="4">
    <source>
        <dbReference type="ARBA" id="ARBA00022679"/>
    </source>
</evidence>
<dbReference type="PANTHER" id="PTHR43065:SF10">
    <property type="entry name" value="PEROXIDE STRESS-ACTIVATED HISTIDINE KINASE MAK3"/>
    <property type="match status" value="1"/>
</dbReference>
<feature type="transmembrane region" description="Helical" evidence="9">
    <location>
        <begin position="196"/>
        <end position="222"/>
    </location>
</feature>
<dbReference type="OrthoDB" id="9121833at2"/>
<feature type="transmembrane region" description="Helical" evidence="9">
    <location>
        <begin position="128"/>
        <end position="150"/>
    </location>
</feature>
<dbReference type="InterPro" id="IPR005467">
    <property type="entry name" value="His_kinase_dom"/>
</dbReference>
<dbReference type="SUPFAM" id="SSF55874">
    <property type="entry name" value="ATPase domain of HSP90 chaperone/DNA topoisomerase II/histidine kinase"/>
    <property type="match status" value="1"/>
</dbReference>
<dbReference type="InterPro" id="IPR036890">
    <property type="entry name" value="HATPase_C_sf"/>
</dbReference>
<keyword evidence="7" id="KW-0067">ATP-binding</keyword>
<dbReference type="Gene3D" id="3.30.565.10">
    <property type="entry name" value="Histidine kinase-like ATPase, C-terminal domain"/>
    <property type="match status" value="1"/>
</dbReference>
<keyword evidence="5" id="KW-0547">Nucleotide-binding</keyword>
<evidence type="ECO:0000256" key="5">
    <source>
        <dbReference type="ARBA" id="ARBA00022741"/>
    </source>
</evidence>
<dbReference type="KEGG" id="cohn:KCTCHS21_23840"/>
<keyword evidence="8" id="KW-0902">Two-component regulatory system</keyword>
<dbReference type="GO" id="GO:0000160">
    <property type="term" value="P:phosphorelay signal transduction system"/>
    <property type="evidence" value="ECO:0007669"/>
    <property type="project" value="UniProtKB-KW"/>
</dbReference>
<evidence type="ECO:0000256" key="8">
    <source>
        <dbReference type="ARBA" id="ARBA00023012"/>
    </source>
</evidence>
<feature type="transmembrane region" description="Helical" evidence="9">
    <location>
        <begin position="162"/>
        <end position="184"/>
    </location>
</feature>
<dbReference type="EMBL" id="AP019400">
    <property type="protein sequence ID" value="BBI32985.1"/>
    <property type="molecule type" value="Genomic_DNA"/>
</dbReference>
<accession>A0A3T1D4S8</accession>
<dbReference type="EC" id="2.7.13.3" evidence="2"/>
<protein>
    <recommendedName>
        <fullName evidence="2">histidine kinase</fullName>
        <ecNumber evidence="2">2.7.13.3</ecNumber>
    </recommendedName>
</protein>
<dbReference type="PRINTS" id="PR00344">
    <property type="entry name" value="BCTRLSENSOR"/>
</dbReference>
<sequence length="469" mass="52678">MLFVWIALWAVALILIVADYRSPVNRWLSAVALFGGAGALAATLADVFIPYLHSNHPQQKLENILYNVQAGASLSSYYGLPYSYVLFAMAYKAVNLSRSNQRKVALILLAPIVLCIIFTPPYNEYHPISHSIVVWWAVPYFLIGTCLVLTKKSQNYSISHTHWITCLAVLPPILFSMIMSYVLPSFGILRMWKYNVWFVSIGVLVFLIGLFTYGFLGIRVLIDRRRLASTLRAVTSGTAILHHAIKNDVGKMRLFTEKMRNYAETTNQPELVEDIHVIQTASHHIQDMISRVHHRTEDLVIQPREVDLEALVRGTIKPFEPLLQQIKLEVTFPQGWLCTVDPAQVGEALNNIISNAIDAMKGSGNLSITLHEAKRELSLEVRDTGSGMDKAQTAKALEPFYTTKSSKETNFGLGLPYAYYVMRKHGGSLHIRSKLGVGTRIYLIFPKRNVNAVRKLPETVVMEGRTAHG</sequence>
<evidence type="ECO:0000256" key="3">
    <source>
        <dbReference type="ARBA" id="ARBA00022553"/>
    </source>
</evidence>
<name>A0A3T1D4S8_9BACL</name>
<dbReference type="InterPro" id="IPR004358">
    <property type="entry name" value="Sig_transdc_His_kin-like_C"/>
</dbReference>
<comment type="catalytic activity">
    <reaction evidence="1">
        <text>ATP + protein L-histidine = ADP + protein N-phospho-L-histidine.</text>
        <dbReference type="EC" id="2.7.13.3"/>
    </reaction>
</comment>
<keyword evidence="9" id="KW-0472">Membrane</keyword>
<evidence type="ECO:0000256" key="7">
    <source>
        <dbReference type="ARBA" id="ARBA00022840"/>
    </source>
</evidence>
<proteinExistence type="predicted"/>
<feature type="transmembrane region" description="Helical" evidence="9">
    <location>
        <begin position="28"/>
        <end position="52"/>
    </location>
</feature>
<evidence type="ECO:0000256" key="6">
    <source>
        <dbReference type="ARBA" id="ARBA00022777"/>
    </source>
</evidence>
<evidence type="ECO:0000256" key="1">
    <source>
        <dbReference type="ARBA" id="ARBA00000085"/>
    </source>
</evidence>
<evidence type="ECO:0000259" key="10">
    <source>
        <dbReference type="PROSITE" id="PS50109"/>
    </source>
</evidence>
<keyword evidence="3" id="KW-0597">Phosphoprotein</keyword>
<feature type="domain" description="Histidine kinase" evidence="10">
    <location>
        <begin position="240"/>
        <end position="449"/>
    </location>
</feature>
<dbReference type="GO" id="GO:0004673">
    <property type="term" value="F:protein histidine kinase activity"/>
    <property type="evidence" value="ECO:0007669"/>
    <property type="project" value="UniProtKB-EC"/>
</dbReference>
<evidence type="ECO:0000313" key="12">
    <source>
        <dbReference type="Proteomes" id="UP000289856"/>
    </source>
</evidence>
<keyword evidence="12" id="KW-1185">Reference proteome</keyword>
<dbReference type="RefSeq" id="WP_130607948.1">
    <property type="nucleotide sequence ID" value="NZ_AP019400.1"/>
</dbReference>
<dbReference type="SMART" id="SM00387">
    <property type="entry name" value="HATPase_c"/>
    <property type="match status" value="1"/>
</dbReference>
<dbReference type="AlphaFoldDB" id="A0A3T1D4S8"/>
<reference evidence="11 12" key="1">
    <citation type="submission" date="2019-01" db="EMBL/GenBank/DDBJ databases">
        <title>Complete genome sequence of Cohnella hallensis HS21 isolated from Korean fir (Abies koreana) rhizospheric soil.</title>
        <authorList>
            <person name="Jiang L."/>
            <person name="Kang S.W."/>
            <person name="Kim S."/>
            <person name="Jung J."/>
            <person name="Kim C.Y."/>
            <person name="Kim D.H."/>
            <person name="Kim S.W."/>
            <person name="Lee J."/>
        </authorList>
    </citation>
    <scope>NUCLEOTIDE SEQUENCE [LARGE SCALE GENOMIC DNA]</scope>
    <source>
        <strain evidence="11 12">HS21</strain>
    </source>
</reference>
<evidence type="ECO:0000256" key="2">
    <source>
        <dbReference type="ARBA" id="ARBA00012438"/>
    </source>
</evidence>
<dbReference type="GO" id="GO:0005524">
    <property type="term" value="F:ATP binding"/>
    <property type="evidence" value="ECO:0007669"/>
    <property type="project" value="UniProtKB-KW"/>
</dbReference>
<dbReference type="Proteomes" id="UP000289856">
    <property type="component" value="Chromosome"/>
</dbReference>
<dbReference type="InterPro" id="IPR003594">
    <property type="entry name" value="HATPase_dom"/>
</dbReference>
<dbReference type="Pfam" id="PF02518">
    <property type="entry name" value="HATPase_c"/>
    <property type="match status" value="1"/>
</dbReference>
<keyword evidence="4" id="KW-0808">Transferase</keyword>
<gene>
    <name evidence="11" type="ORF">KCTCHS21_23840</name>
</gene>
<dbReference type="PROSITE" id="PS50109">
    <property type="entry name" value="HIS_KIN"/>
    <property type="match status" value="1"/>
</dbReference>
<keyword evidence="9" id="KW-1133">Transmembrane helix</keyword>